<dbReference type="VEuPathDB" id="TriTrypDB:BSAL_36495"/>
<gene>
    <name evidence="1" type="ORF">BSAL_36495</name>
</gene>
<sequence length="316" mass="34551">MLAVLSPRAPDIVKKTLLPVIQRDLMTLLTHLHATSATLAICAEFIKPDDNMSVAHRHSLQGELIRLLDAEYLRRAALDEADIAAAANVSPPATHHRQGTSSLSLSMPKLRLPHPEGYLLLRSYLQKSSTAGFDDAAPMSALKHIASSSSPITRYAAGSDLSFMTANVAVAVQTLTFAGRRLPIVSYVEHLMRARDERRLDCVLNARSATMLLTHPDMFVVMCGADSKEENQHRNDSLHTTNLGEYRLLLDDIKACVVSQLGPQTCAGFTAEQLQWIVSAQTTTAARSPLTAEQLRVVRETEGLLPVRVPVFASLL</sequence>
<name>A0A0S4JNR4_BODSA</name>
<protein>
    <submittedName>
        <fullName evidence="1">Uncharacterized protein</fullName>
    </submittedName>
</protein>
<organism evidence="1 2">
    <name type="scientific">Bodo saltans</name>
    <name type="common">Flagellated protozoan</name>
    <dbReference type="NCBI Taxonomy" id="75058"/>
    <lineage>
        <taxon>Eukaryota</taxon>
        <taxon>Discoba</taxon>
        <taxon>Euglenozoa</taxon>
        <taxon>Kinetoplastea</taxon>
        <taxon>Metakinetoplastina</taxon>
        <taxon>Eubodonida</taxon>
        <taxon>Bodonidae</taxon>
        <taxon>Bodo</taxon>
    </lineage>
</organism>
<proteinExistence type="predicted"/>
<evidence type="ECO:0000313" key="2">
    <source>
        <dbReference type="Proteomes" id="UP000051952"/>
    </source>
</evidence>
<dbReference type="Proteomes" id="UP000051952">
    <property type="component" value="Unassembled WGS sequence"/>
</dbReference>
<accession>A0A0S4JNR4</accession>
<reference evidence="2" key="1">
    <citation type="submission" date="2015-09" db="EMBL/GenBank/DDBJ databases">
        <authorList>
            <consortium name="Pathogen Informatics"/>
        </authorList>
    </citation>
    <scope>NUCLEOTIDE SEQUENCE [LARGE SCALE GENOMIC DNA]</scope>
    <source>
        <strain evidence="2">Lake Konstanz</strain>
    </source>
</reference>
<dbReference type="EMBL" id="CYKH01002026">
    <property type="protein sequence ID" value="CUG92281.1"/>
    <property type="molecule type" value="Genomic_DNA"/>
</dbReference>
<keyword evidence="2" id="KW-1185">Reference proteome</keyword>
<evidence type="ECO:0000313" key="1">
    <source>
        <dbReference type="EMBL" id="CUG92281.1"/>
    </source>
</evidence>
<dbReference type="AlphaFoldDB" id="A0A0S4JNR4"/>